<protein>
    <recommendedName>
        <fullName evidence="3">tRNA(Met) cytidine acetate ligase</fullName>
        <ecNumber evidence="3">6.3.4.-</ecNumber>
    </recommendedName>
</protein>
<comment type="subcellular location">
    <subcellularLocation>
        <location evidence="3">Cytoplasm</location>
    </subcellularLocation>
</comment>
<evidence type="ECO:0000256" key="3">
    <source>
        <dbReference type="HAMAP-Rule" id="MF_01539"/>
    </source>
</evidence>
<comment type="catalytic activity">
    <reaction evidence="3">
        <text>cytidine(34) in elongator tRNA(Met) + acetate + ATP = N(4)-acetylcytidine(34) in elongator tRNA(Met) + AMP + diphosphate</text>
        <dbReference type="Rhea" id="RHEA:58144"/>
        <dbReference type="Rhea" id="RHEA-COMP:10693"/>
        <dbReference type="Rhea" id="RHEA-COMP:10694"/>
        <dbReference type="ChEBI" id="CHEBI:30089"/>
        <dbReference type="ChEBI" id="CHEBI:30616"/>
        <dbReference type="ChEBI" id="CHEBI:33019"/>
        <dbReference type="ChEBI" id="CHEBI:74900"/>
        <dbReference type="ChEBI" id="CHEBI:82748"/>
        <dbReference type="ChEBI" id="CHEBI:456215"/>
    </reaction>
</comment>
<dbReference type="InterPro" id="IPR014729">
    <property type="entry name" value="Rossmann-like_a/b/a_fold"/>
</dbReference>
<dbReference type="EMBL" id="SSNT01000001">
    <property type="protein sequence ID" value="THF83113.1"/>
    <property type="molecule type" value="Genomic_DNA"/>
</dbReference>
<feature type="binding site" evidence="3">
    <location>
        <position position="101"/>
    </location>
    <ligand>
        <name>ATP</name>
        <dbReference type="ChEBI" id="CHEBI:30616"/>
    </ligand>
</feature>
<keyword evidence="3" id="KW-0694">RNA-binding</keyword>
<keyword evidence="1 3" id="KW-0436">Ligase</keyword>
<feature type="binding site" evidence="3">
    <location>
        <position position="162"/>
    </location>
    <ligand>
        <name>ATP</name>
        <dbReference type="ChEBI" id="CHEBI:30616"/>
    </ligand>
</feature>
<organism evidence="4 5">
    <name type="scientific">Metabacillus sediminilitoris</name>
    <dbReference type="NCBI Taxonomy" id="2567941"/>
    <lineage>
        <taxon>Bacteria</taxon>
        <taxon>Bacillati</taxon>
        <taxon>Bacillota</taxon>
        <taxon>Bacilli</taxon>
        <taxon>Bacillales</taxon>
        <taxon>Bacillaceae</taxon>
        <taxon>Metabacillus</taxon>
    </lineage>
</organism>
<dbReference type="NCBIfam" id="NF010192">
    <property type="entry name" value="PRK13671.1"/>
    <property type="match status" value="1"/>
</dbReference>
<evidence type="ECO:0000313" key="4">
    <source>
        <dbReference type="EMBL" id="THF83113.1"/>
    </source>
</evidence>
<gene>
    <name evidence="3" type="primary">tmcAL</name>
    <name evidence="4" type="ORF">E6W99_01730</name>
</gene>
<accession>A0A4V6RXP6</accession>
<dbReference type="Gene3D" id="3.40.50.620">
    <property type="entry name" value="HUPs"/>
    <property type="match status" value="1"/>
</dbReference>
<keyword evidence="2 3" id="KW-0819">tRNA processing</keyword>
<dbReference type="HAMAP" id="MF_01539">
    <property type="entry name" value="TmcAL"/>
    <property type="match status" value="1"/>
</dbReference>
<dbReference type="Proteomes" id="UP000310334">
    <property type="component" value="Unassembled WGS sequence"/>
</dbReference>
<comment type="function">
    <text evidence="3">Catalyzes the formation of N(4)-acetylcytidine (ac(4)C) at the wobble position of elongator tRNA(Met), using acetate and ATP as substrates. First activates an acetate ion to form acetyladenylate (Ac-AMP) and then transfers the acetyl group to tRNA to form ac(4)C34.</text>
</comment>
<keyword evidence="5" id="KW-1185">Reference proteome</keyword>
<evidence type="ECO:0000256" key="1">
    <source>
        <dbReference type="ARBA" id="ARBA00022598"/>
    </source>
</evidence>
<dbReference type="RefSeq" id="WP_136351343.1">
    <property type="nucleotide sequence ID" value="NZ_CP046266.1"/>
</dbReference>
<dbReference type="Pfam" id="PF05636">
    <property type="entry name" value="HIGH_NTase1"/>
    <property type="match status" value="1"/>
</dbReference>
<comment type="caution">
    <text evidence="4">The sequence shown here is derived from an EMBL/GenBank/DDBJ whole genome shotgun (WGS) entry which is preliminary data.</text>
</comment>
<keyword evidence="3" id="KW-0067">ATP-binding</keyword>
<dbReference type="OrthoDB" id="9769796at2"/>
<keyword evidence="4" id="KW-0808">Transferase</keyword>
<keyword evidence="3" id="KW-0820">tRNA-binding</keyword>
<sequence>MKALGLVVEYNPFHNGHFYHITESKKETKADVVIAVMSGNFLQRGEPAIVSKWTRTKMALQSGVDLVVELPYAFATQKAETFANGAVSILEALHCHSLCFGSELGEISPFLHVNEFLIQKKEQYDMLIKQHITSGVSYPSALTSAFKELSNEEEMLDLSLPNNILGFHYVKAIYRQQANIKPYTIKRTSAGFHEQAFVSPTIASATSIRKALLSKEKPITQYVPKATFQNLGEYEQNYGLLHHWEHYFHLLKYTIMTMSNEDLFNIYEVEEGLENRIRKNILEAEGFQDFMERLKTKRYTWTRLQRLCTHILTRTTKKQMSYIGPNQESPYIRLLGMSQLGQEYLGTVKKQLVVPVISKLSTFQHPLLELDIKASHTYNMIFPEPLRSKTMKTEFATPPIRI</sequence>
<dbReference type="EC" id="6.3.4.-" evidence="3"/>
<comment type="caution">
    <text evidence="3">Lacks conserved residue(s) required for the propagation of feature annotation.</text>
</comment>
<name>A0A4V6RXP6_9BACI</name>
<dbReference type="GO" id="GO:0005737">
    <property type="term" value="C:cytoplasm"/>
    <property type="evidence" value="ECO:0007669"/>
    <property type="project" value="UniProtKB-SubCell"/>
</dbReference>
<dbReference type="PANTHER" id="PTHR37825">
    <property type="entry name" value="TRNA(MET) CYTIDINE ACETATE LIGASE"/>
    <property type="match status" value="1"/>
</dbReference>
<dbReference type="GO" id="GO:0016879">
    <property type="term" value="F:ligase activity, forming carbon-nitrogen bonds"/>
    <property type="evidence" value="ECO:0007669"/>
    <property type="project" value="UniProtKB-UniRule"/>
</dbReference>
<dbReference type="GO" id="GO:0000049">
    <property type="term" value="F:tRNA binding"/>
    <property type="evidence" value="ECO:0007669"/>
    <property type="project" value="UniProtKB-KW"/>
</dbReference>
<dbReference type="NCBIfam" id="NF010191">
    <property type="entry name" value="PRK13670.1"/>
    <property type="match status" value="1"/>
</dbReference>
<evidence type="ECO:0000256" key="2">
    <source>
        <dbReference type="ARBA" id="ARBA00022694"/>
    </source>
</evidence>
<dbReference type="PANTHER" id="PTHR37825:SF1">
    <property type="entry name" value="TRNA(MET) CYTIDINE ACETATE LIGASE"/>
    <property type="match status" value="1"/>
</dbReference>
<keyword evidence="3" id="KW-0547">Nucleotide-binding</keyword>
<comment type="similarity">
    <text evidence="3">Belongs to the TmcAL family.</text>
</comment>
<reference evidence="4 5" key="1">
    <citation type="submission" date="2019-04" db="EMBL/GenBank/DDBJ databases">
        <title>Bacillus sediminilitoris sp. nov., isolated from a tidal flat sediment on the East China Sea.</title>
        <authorList>
            <person name="Wei Y."/>
            <person name="Mao H."/>
            <person name="Fang J."/>
        </authorList>
    </citation>
    <scope>NUCLEOTIDE SEQUENCE [LARGE SCALE GENOMIC DNA]</scope>
    <source>
        <strain evidence="4 5">DSL-17</strain>
    </source>
</reference>
<feature type="binding site" evidence="3">
    <location>
        <begin position="7"/>
        <end position="20"/>
    </location>
    <ligand>
        <name>ATP</name>
        <dbReference type="ChEBI" id="CHEBI:30616"/>
    </ligand>
</feature>
<dbReference type="AlphaFoldDB" id="A0A4V6RXP6"/>
<dbReference type="GO" id="GO:0006400">
    <property type="term" value="P:tRNA modification"/>
    <property type="evidence" value="ECO:0007669"/>
    <property type="project" value="UniProtKB-UniRule"/>
</dbReference>
<keyword evidence="3" id="KW-0963">Cytoplasm</keyword>
<proteinExistence type="inferred from homology"/>
<feature type="binding site" evidence="3">
    <location>
        <position position="187"/>
    </location>
    <ligand>
        <name>ATP</name>
        <dbReference type="ChEBI" id="CHEBI:30616"/>
    </ligand>
</feature>
<dbReference type="GO" id="GO:0016740">
    <property type="term" value="F:transferase activity"/>
    <property type="evidence" value="ECO:0007669"/>
    <property type="project" value="UniProtKB-KW"/>
</dbReference>
<evidence type="ECO:0000313" key="5">
    <source>
        <dbReference type="Proteomes" id="UP000310334"/>
    </source>
</evidence>
<dbReference type="InterPro" id="IPR008513">
    <property type="entry name" value="tRNA(Met)_cyd_acetate_ligase"/>
</dbReference>
<dbReference type="SUPFAM" id="SSF52374">
    <property type="entry name" value="Nucleotidylyl transferase"/>
    <property type="match status" value="1"/>
</dbReference>
<dbReference type="GO" id="GO:0005524">
    <property type="term" value="F:ATP binding"/>
    <property type="evidence" value="ECO:0007669"/>
    <property type="project" value="UniProtKB-KW"/>
</dbReference>